<evidence type="ECO:0000313" key="1">
    <source>
        <dbReference type="EMBL" id="KAI4339634.1"/>
    </source>
</evidence>
<keyword evidence="2" id="KW-1185">Reference proteome</keyword>
<proteinExistence type="predicted"/>
<name>A0ACB9NVP1_9MYRT</name>
<gene>
    <name evidence="1" type="ORF">MLD38_024552</name>
</gene>
<sequence>MIFEGRPEEIREVIGTESRELSQYKAKMEARARREEELFTRAPLTKMEKKKAKHLMKSRNGLLSLIDSFYDEIKTLPLADDVDDKMTGFDSNSGMRKMKRRKRNH</sequence>
<dbReference type="EMBL" id="CM042886">
    <property type="protein sequence ID" value="KAI4339634.1"/>
    <property type="molecule type" value="Genomic_DNA"/>
</dbReference>
<comment type="caution">
    <text evidence="1">The sequence shown here is derived from an EMBL/GenBank/DDBJ whole genome shotgun (WGS) entry which is preliminary data.</text>
</comment>
<evidence type="ECO:0000313" key="2">
    <source>
        <dbReference type="Proteomes" id="UP001057402"/>
    </source>
</evidence>
<reference evidence="2" key="1">
    <citation type="journal article" date="2023" name="Front. Plant Sci.">
        <title>Chromosomal-level genome assembly of Melastoma candidum provides insights into trichome evolution.</title>
        <authorList>
            <person name="Zhong Y."/>
            <person name="Wu W."/>
            <person name="Sun C."/>
            <person name="Zou P."/>
            <person name="Liu Y."/>
            <person name="Dai S."/>
            <person name="Zhou R."/>
        </authorList>
    </citation>
    <scope>NUCLEOTIDE SEQUENCE [LARGE SCALE GENOMIC DNA]</scope>
</reference>
<accession>A0ACB9NVP1</accession>
<protein>
    <submittedName>
        <fullName evidence="1">Uncharacterized protein</fullName>
    </submittedName>
</protein>
<organism evidence="1 2">
    <name type="scientific">Melastoma candidum</name>
    <dbReference type="NCBI Taxonomy" id="119954"/>
    <lineage>
        <taxon>Eukaryota</taxon>
        <taxon>Viridiplantae</taxon>
        <taxon>Streptophyta</taxon>
        <taxon>Embryophyta</taxon>
        <taxon>Tracheophyta</taxon>
        <taxon>Spermatophyta</taxon>
        <taxon>Magnoliopsida</taxon>
        <taxon>eudicotyledons</taxon>
        <taxon>Gunneridae</taxon>
        <taxon>Pentapetalae</taxon>
        <taxon>rosids</taxon>
        <taxon>malvids</taxon>
        <taxon>Myrtales</taxon>
        <taxon>Melastomataceae</taxon>
        <taxon>Melastomatoideae</taxon>
        <taxon>Melastomateae</taxon>
        <taxon>Melastoma</taxon>
    </lineage>
</organism>
<dbReference type="Proteomes" id="UP001057402">
    <property type="component" value="Chromosome 7"/>
</dbReference>